<dbReference type="PANTHER" id="PTHR43179">
    <property type="entry name" value="RHAMNOSYLTRANSFERASE WBBL"/>
    <property type="match status" value="1"/>
</dbReference>
<dbReference type="Gene3D" id="3.90.550.10">
    <property type="entry name" value="Spore Coat Polysaccharide Biosynthesis Protein SpsA, Chain A"/>
    <property type="match status" value="1"/>
</dbReference>
<name>A0ABX7FG20_9RHOB</name>
<dbReference type="Proteomes" id="UP000596387">
    <property type="component" value="Plasmid p-SCP1"/>
</dbReference>
<feature type="transmembrane region" description="Helical" evidence="4">
    <location>
        <begin position="307"/>
        <end position="330"/>
    </location>
</feature>
<dbReference type="PANTHER" id="PTHR43179:SF12">
    <property type="entry name" value="GALACTOFURANOSYLTRANSFERASE GLFT2"/>
    <property type="match status" value="1"/>
</dbReference>
<sequence>MPPFCCRRDTYRIRRFCGSGDLTCRAIYDPRRRITAGQGAVVEQGTGQGGTDRRRLVAVVVTYNRLAQLKVTLSRLLAVPPADLAAVVVVDNASTDGTGDWLQTQHDSRLDLRPLPDNRGGAGGFEAGMKAAMADHAPDWIVVMDDDARPQEGALAAFHAMDLDGWDAAAAAVFFPDGRICEMNRPSRNPFWHLPIFLRTVFRVGRRSGFHLGAPDYAAGAAPIRIDITSFVGFFVSATMVEKIGYPDPSLFVYGDDGIYTLGLSRAGGRIGFLPSVRFEHDCSTLSDDGRFRPLWKVYYYHRNLLILYRLAAGWIFWPLLLVVLPKWLWKGRAHGGQRRAFYRLLGRAIRDGLLGTRGVPHREILKLAE</sequence>
<evidence type="ECO:0000313" key="7">
    <source>
        <dbReference type="Proteomes" id="UP000596387"/>
    </source>
</evidence>
<organism evidence="6 7">
    <name type="scientific">Ponticoccus alexandrii</name>
    <dbReference type="NCBI Taxonomy" id="1943633"/>
    <lineage>
        <taxon>Bacteria</taxon>
        <taxon>Pseudomonadati</taxon>
        <taxon>Pseudomonadota</taxon>
        <taxon>Alphaproteobacteria</taxon>
        <taxon>Rhodobacterales</taxon>
        <taxon>Roseobacteraceae</taxon>
        <taxon>Ponticoccus</taxon>
    </lineage>
</organism>
<accession>A0ABX7FG20</accession>
<keyword evidence="4" id="KW-0472">Membrane</keyword>
<reference evidence="6 7" key="1">
    <citation type="submission" date="2019-12" db="EMBL/GenBank/DDBJ databases">
        <title>Complete Genome Sequence of a Quorum-Sensing Bacterium,Rhodobacteraceae bacterium C31, Isolated from a marine microalgae symbiotic bacteria.</title>
        <authorList>
            <person name="Zhang Y."/>
        </authorList>
    </citation>
    <scope>NUCLEOTIDE SEQUENCE [LARGE SCALE GENOMIC DNA]</scope>
    <source>
        <strain evidence="6 7">C31</strain>
        <plasmid evidence="6 7">p-SCP1</plasmid>
    </source>
</reference>
<keyword evidence="6" id="KW-0614">Plasmid</keyword>
<keyword evidence="4" id="KW-0812">Transmembrane</keyword>
<dbReference type="Pfam" id="PF00535">
    <property type="entry name" value="Glycos_transf_2"/>
    <property type="match status" value="1"/>
</dbReference>
<evidence type="ECO:0000256" key="3">
    <source>
        <dbReference type="ARBA" id="ARBA00022679"/>
    </source>
</evidence>
<evidence type="ECO:0000313" key="6">
    <source>
        <dbReference type="EMBL" id="QRF68619.1"/>
    </source>
</evidence>
<protein>
    <submittedName>
        <fullName evidence="6">Glycosyltransferase</fullName>
    </submittedName>
</protein>
<feature type="domain" description="Glycosyltransferase 2-like" evidence="5">
    <location>
        <begin position="59"/>
        <end position="189"/>
    </location>
</feature>
<gene>
    <name evidence="6" type="ORF">GQA70_19725</name>
</gene>
<keyword evidence="4" id="KW-1133">Transmembrane helix</keyword>
<evidence type="ECO:0000256" key="4">
    <source>
        <dbReference type="SAM" id="Phobius"/>
    </source>
</evidence>
<keyword evidence="3" id="KW-0808">Transferase</keyword>
<keyword evidence="2" id="KW-0328">Glycosyltransferase</keyword>
<keyword evidence="7" id="KW-1185">Reference proteome</keyword>
<evidence type="ECO:0000256" key="1">
    <source>
        <dbReference type="ARBA" id="ARBA00006739"/>
    </source>
</evidence>
<geneLocation type="plasmid" evidence="6 7">
    <name>p-SCP1</name>
</geneLocation>
<comment type="similarity">
    <text evidence="1">Belongs to the glycosyltransferase 2 family.</text>
</comment>
<dbReference type="InterPro" id="IPR001173">
    <property type="entry name" value="Glyco_trans_2-like"/>
</dbReference>
<evidence type="ECO:0000256" key="2">
    <source>
        <dbReference type="ARBA" id="ARBA00022676"/>
    </source>
</evidence>
<dbReference type="EMBL" id="CP047167">
    <property type="protein sequence ID" value="QRF68619.1"/>
    <property type="molecule type" value="Genomic_DNA"/>
</dbReference>
<evidence type="ECO:0000259" key="5">
    <source>
        <dbReference type="Pfam" id="PF00535"/>
    </source>
</evidence>
<dbReference type="InterPro" id="IPR029044">
    <property type="entry name" value="Nucleotide-diphossugar_trans"/>
</dbReference>
<dbReference type="SUPFAM" id="SSF53448">
    <property type="entry name" value="Nucleotide-diphospho-sugar transferases"/>
    <property type="match status" value="1"/>
</dbReference>
<proteinExistence type="inferred from homology"/>